<dbReference type="EMBL" id="CADDTS010000013">
    <property type="protein sequence ID" value="CAB1210058.1"/>
    <property type="molecule type" value="Genomic_DNA"/>
</dbReference>
<name>A0A811GGB1_9GAMM</name>
<evidence type="ECO:0000313" key="3">
    <source>
        <dbReference type="Proteomes" id="UP000489961"/>
    </source>
</evidence>
<accession>A0A811GGB1</accession>
<keyword evidence="1" id="KW-0732">Signal</keyword>
<dbReference type="Pfam" id="PF06674">
    <property type="entry name" value="DUF1176"/>
    <property type="match status" value="1"/>
</dbReference>
<reference evidence="2 3" key="1">
    <citation type="submission" date="2020-02" db="EMBL/GenBank/DDBJ databases">
        <authorList>
            <person name="Chaudhuri R."/>
        </authorList>
    </citation>
    <scope>NUCLEOTIDE SEQUENCE [LARGE SCALE GENOMIC DNA]</scope>
    <source>
        <strain evidence="2">SFB21</strain>
    </source>
</reference>
<evidence type="ECO:0000256" key="1">
    <source>
        <dbReference type="SAM" id="SignalP"/>
    </source>
</evidence>
<sequence length="355" mass="38964">MKNFYSLMSLMCLSIVSPLTVAKDIQGKAFTYQDWEVHCSNTGTCRSAGYQKDSDLVPASILLTRRAGAKQPVQAEFALANEDQAVGSKKLKNIHFYLNSKDYGAVNLDATAKPLTGTLTTSQLNALLQYTKKNVKIVFKNSAYSWPVSDLGMTATLLKMDEFQQRIGTVGALVKKGTKNESSVLAAEPKLIVKKVKTADKPYLTLQPNSTQFQALHSVLMAAQPELQDAHVFCEGIYEDENAKPQAIELYKLTNNKVLATTLCWRGAYNEGYGAWVLDQSLKGKATFVTEFASGFASGEIGSAQKGRGIGDCWASSEWTWDGKAFVKTLDRWSGMCKGFPGGVWDLYLIEAVVK</sequence>
<dbReference type="AlphaFoldDB" id="A0A811GGB1"/>
<proteinExistence type="predicted"/>
<dbReference type="RefSeq" id="WP_174558695.1">
    <property type="nucleotide sequence ID" value="NZ_CADDTS010000013.1"/>
</dbReference>
<feature type="chain" id="PRO_5032269362" description="DUF1176 domain-containing protein" evidence="1">
    <location>
        <begin position="23"/>
        <end position="355"/>
    </location>
</feature>
<gene>
    <name evidence="2" type="ORF">SFB21_0733</name>
</gene>
<protein>
    <recommendedName>
        <fullName evidence="4">DUF1176 domain-containing protein</fullName>
    </recommendedName>
</protein>
<evidence type="ECO:0000313" key="2">
    <source>
        <dbReference type="EMBL" id="CAB1210058.1"/>
    </source>
</evidence>
<evidence type="ECO:0008006" key="4">
    <source>
        <dbReference type="Google" id="ProtNLM"/>
    </source>
</evidence>
<dbReference type="InterPro" id="IPR009560">
    <property type="entry name" value="DUF1176"/>
</dbReference>
<comment type="caution">
    <text evidence="2">The sequence shown here is derived from an EMBL/GenBank/DDBJ whole genome shotgun (WGS) entry which is preliminary data.</text>
</comment>
<feature type="signal peptide" evidence="1">
    <location>
        <begin position="1"/>
        <end position="22"/>
    </location>
</feature>
<dbReference type="Proteomes" id="UP000489961">
    <property type="component" value="Unassembled WGS sequence"/>
</dbReference>
<organism evidence="2 3">
    <name type="scientific">Acinetobacter bouvetii</name>
    <dbReference type="NCBI Taxonomy" id="202951"/>
    <lineage>
        <taxon>Bacteria</taxon>
        <taxon>Pseudomonadati</taxon>
        <taxon>Pseudomonadota</taxon>
        <taxon>Gammaproteobacteria</taxon>
        <taxon>Moraxellales</taxon>
        <taxon>Moraxellaceae</taxon>
        <taxon>Acinetobacter</taxon>
    </lineage>
</organism>